<gene>
    <name evidence="3" type="ORF">S03H2_08653</name>
</gene>
<feature type="non-terminal residue" evidence="3">
    <location>
        <position position="57"/>
    </location>
</feature>
<comment type="caution">
    <text evidence="3">The sequence shown here is derived from an EMBL/GenBank/DDBJ whole genome shotgun (WGS) entry which is preliminary data.</text>
</comment>
<evidence type="ECO:0000313" key="3">
    <source>
        <dbReference type="EMBL" id="GAH19124.1"/>
    </source>
</evidence>
<keyword evidence="1" id="KW-1133">Transmembrane helix</keyword>
<accession>X1EPU4</accession>
<feature type="transmembrane region" description="Helical" evidence="1">
    <location>
        <begin position="32"/>
        <end position="55"/>
    </location>
</feature>
<dbReference type="AlphaFoldDB" id="X1EPU4"/>
<keyword evidence="1" id="KW-0472">Membrane</keyword>
<feature type="domain" description="Oligopeptide transport permease C-like N-terminal" evidence="2">
    <location>
        <begin position="19"/>
        <end position="57"/>
    </location>
</feature>
<evidence type="ECO:0000256" key="1">
    <source>
        <dbReference type="SAM" id="Phobius"/>
    </source>
</evidence>
<protein>
    <recommendedName>
        <fullName evidence="2">Oligopeptide transport permease C-like N-terminal domain-containing protein</fullName>
    </recommendedName>
</protein>
<dbReference type="EMBL" id="BARU01004245">
    <property type="protein sequence ID" value="GAH19124.1"/>
    <property type="molecule type" value="Genomic_DNA"/>
</dbReference>
<reference evidence="3" key="1">
    <citation type="journal article" date="2014" name="Front. Microbiol.">
        <title>High frequency of phylogenetically diverse reductive dehalogenase-homologous genes in deep subseafloor sedimentary metagenomes.</title>
        <authorList>
            <person name="Kawai M."/>
            <person name="Futagami T."/>
            <person name="Toyoda A."/>
            <person name="Takaki Y."/>
            <person name="Nishi S."/>
            <person name="Hori S."/>
            <person name="Arai W."/>
            <person name="Tsubouchi T."/>
            <person name="Morono Y."/>
            <person name="Uchiyama I."/>
            <person name="Ito T."/>
            <person name="Fujiyama A."/>
            <person name="Inagaki F."/>
            <person name="Takami H."/>
        </authorList>
    </citation>
    <scope>NUCLEOTIDE SEQUENCE</scope>
    <source>
        <strain evidence="3">Expedition CK06-06</strain>
    </source>
</reference>
<dbReference type="GO" id="GO:0005886">
    <property type="term" value="C:plasma membrane"/>
    <property type="evidence" value="ECO:0007669"/>
    <property type="project" value="UniProtKB-SubCell"/>
</dbReference>
<proteinExistence type="predicted"/>
<dbReference type="Pfam" id="PF12911">
    <property type="entry name" value="OppC_N"/>
    <property type="match status" value="1"/>
</dbReference>
<keyword evidence="1" id="KW-0812">Transmembrane</keyword>
<organism evidence="3">
    <name type="scientific">marine sediment metagenome</name>
    <dbReference type="NCBI Taxonomy" id="412755"/>
    <lineage>
        <taxon>unclassified sequences</taxon>
        <taxon>metagenomes</taxon>
        <taxon>ecological metagenomes</taxon>
    </lineage>
</organism>
<sequence length="57" mass="6537">MVEKHTSDIDFSEAPVRASEWRRFRRVFFERGVVTFGLVVLLLLVIAAIFAPVLAPY</sequence>
<evidence type="ECO:0000259" key="2">
    <source>
        <dbReference type="Pfam" id="PF12911"/>
    </source>
</evidence>
<dbReference type="InterPro" id="IPR025966">
    <property type="entry name" value="OppC_N"/>
</dbReference>
<name>X1EPU4_9ZZZZ</name>